<organism evidence="1 2">
    <name type="scientific">Mesorhizobium temperatum</name>
    <dbReference type="NCBI Taxonomy" id="241416"/>
    <lineage>
        <taxon>Bacteria</taxon>
        <taxon>Pseudomonadati</taxon>
        <taxon>Pseudomonadota</taxon>
        <taxon>Alphaproteobacteria</taxon>
        <taxon>Hyphomicrobiales</taxon>
        <taxon>Phyllobacteriaceae</taxon>
        <taxon>Mesorhizobium</taxon>
    </lineage>
</organism>
<proteinExistence type="predicted"/>
<name>A0A271LJW6_9HYPH</name>
<dbReference type="Proteomes" id="UP000216442">
    <property type="component" value="Unassembled WGS sequence"/>
</dbReference>
<evidence type="ECO:0000313" key="2">
    <source>
        <dbReference type="Proteomes" id="UP000216442"/>
    </source>
</evidence>
<protein>
    <submittedName>
        <fullName evidence="1">Uncharacterized protein</fullName>
    </submittedName>
</protein>
<keyword evidence="2" id="KW-1185">Reference proteome</keyword>
<dbReference type="AlphaFoldDB" id="A0A271LJW6"/>
<reference evidence="1 2" key="1">
    <citation type="submission" date="2017-08" db="EMBL/GenBank/DDBJ databases">
        <title>Mesorhizobium wenxinae sp. nov., a novel rhizobial species isolated from root nodules of chickpea (Cicer arietinum L.).</title>
        <authorList>
            <person name="Zhang J."/>
        </authorList>
    </citation>
    <scope>NUCLEOTIDE SEQUENCE [LARGE SCALE GENOMIC DNA]</scope>
    <source>
        <strain evidence="1 2">SDW018</strain>
    </source>
</reference>
<sequence length="72" mass="7805">MLRDRIVPSDQPASFPSGGAGVVVLGTETIKARRTCSPCVLAPSEGVFSLDRIGQRRSEFTMMMQPPPCLRV</sequence>
<evidence type="ECO:0000313" key="1">
    <source>
        <dbReference type="EMBL" id="PAQ08431.1"/>
    </source>
</evidence>
<dbReference type="EMBL" id="NPKJ01000048">
    <property type="protein sequence ID" value="PAQ08431.1"/>
    <property type="molecule type" value="Genomic_DNA"/>
</dbReference>
<accession>A0A271LJW6</accession>
<gene>
    <name evidence="1" type="ORF">CIT26_15890</name>
</gene>
<comment type="caution">
    <text evidence="1">The sequence shown here is derived from an EMBL/GenBank/DDBJ whole genome shotgun (WGS) entry which is preliminary data.</text>
</comment>